<dbReference type="InterPro" id="IPR041577">
    <property type="entry name" value="RT_RNaseH_2"/>
</dbReference>
<dbReference type="FunFam" id="3.30.70.270:FF:000020">
    <property type="entry name" value="Transposon Tf2-6 polyprotein-like Protein"/>
    <property type="match status" value="1"/>
</dbReference>
<dbReference type="PANTHER" id="PTHR37984:SF5">
    <property type="entry name" value="PROTEIN NYNRIN-LIKE"/>
    <property type="match status" value="1"/>
</dbReference>
<feature type="domain" description="Reverse transcriptase" evidence="3">
    <location>
        <begin position="1"/>
        <end position="110"/>
    </location>
</feature>
<reference evidence="4 5" key="1">
    <citation type="submission" date="2016-03" db="EMBL/GenBank/DDBJ databases">
        <title>EvidentialGene: Evidence-directed Construction of Genes on Genomes.</title>
        <authorList>
            <person name="Gilbert D.G."/>
            <person name="Choi J.-H."/>
            <person name="Mockaitis K."/>
            <person name="Colbourne J."/>
            <person name="Pfrender M."/>
        </authorList>
    </citation>
    <scope>NUCLEOTIDE SEQUENCE [LARGE SCALE GENOMIC DNA]</scope>
    <source>
        <strain evidence="4 5">Xinb3</strain>
        <tissue evidence="4">Complete organism</tissue>
    </source>
</reference>
<gene>
    <name evidence="4" type="ORF">APZ42_010171</name>
</gene>
<dbReference type="EC" id="2.7.7.49" evidence="1"/>
<dbReference type="Gene3D" id="3.10.10.10">
    <property type="entry name" value="HIV Type 1 Reverse Transcriptase, subunit A, domain 1"/>
    <property type="match status" value="1"/>
</dbReference>
<dbReference type="STRING" id="35525.A0A164DIZ7"/>
<organism evidence="4 5">
    <name type="scientific">Daphnia magna</name>
    <dbReference type="NCBI Taxonomy" id="35525"/>
    <lineage>
        <taxon>Eukaryota</taxon>
        <taxon>Metazoa</taxon>
        <taxon>Ecdysozoa</taxon>
        <taxon>Arthropoda</taxon>
        <taxon>Crustacea</taxon>
        <taxon>Branchiopoda</taxon>
        <taxon>Diplostraca</taxon>
        <taxon>Cladocera</taxon>
        <taxon>Anomopoda</taxon>
        <taxon>Daphniidae</taxon>
        <taxon>Daphnia</taxon>
    </lineage>
</organism>
<dbReference type="InterPro" id="IPR043502">
    <property type="entry name" value="DNA/RNA_pol_sf"/>
</dbReference>
<dbReference type="InterPro" id="IPR050951">
    <property type="entry name" value="Retrovirus_Pol_polyprotein"/>
</dbReference>
<evidence type="ECO:0000259" key="3">
    <source>
        <dbReference type="PROSITE" id="PS50878"/>
    </source>
</evidence>
<keyword evidence="5" id="KW-1185">Reference proteome</keyword>
<dbReference type="SUPFAM" id="SSF56672">
    <property type="entry name" value="DNA/RNA polymerases"/>
    <property type="match status" value="1"/>
</dbReference>
<evidence type="ECO:0000256" key="2">
    <source>
        <dbReference type="ARBA" id="ARBA00023268"/>
    </source>
</evidence>
<protein>
    <recommendedName>
        <fullName evidence="1">RNA-directed DNA polymerase</fullName>
        <ecNumber evidence="1">2.7.7.49</ecNumber>
    </recommendedName>
</protein>
<dbReference type="CDD" id="cd01647">
    <property type="entry name" value="RT_LTR"/>
    <property type="match status" value="1"/>
</dbReference>
<feature type="non-terminal residue" evidence="4">
    <location>
        <position position="223"/>
    </location>
</feature>
<dbReference type="GO" id="GO:0003964">
    <property type="term" value="F:RNA-directed DNA polymerase activity"/>
    <property type="evidence" value="ECO:0007669"/>
    <property type="project" value="UniProtKB-EC"/>
</dbReference>
<accession>A0A164DIZ7</accession>
<comment type="caution">
    <text evidence="4">The sequence shown here is derived from an EMBL/GenBank/DDBJ whole genome shotgun (WGS) entry which is preliminary data.</text>
</comment>
<name>A0A164DIZ7_9CRUS</name>
<proteinExistence type="predicted"/>
<dbReference type="InterPro" id="IPR000477">
    <property type="entry name" value="RT_dom"/>
</dbReference>
<dbReference type="PROSITE" id="PS50878">
    <property type="entry name" value="RT_POL"/>
    <property type="match status" value="1"/>
</dbReference>
<evidence type="ECO:0000313" key="5">
    <source>
        <dbReference type="Proteomes" id="UP000076858"/>
    </source>
</evidence>
<dbReference type="FunFam" id="3.30.70.270:FF:000003">
    <property type="entry name" value="Transposon Ty3-G Gag-Pol polyprotein"/>
    <property type="match status" value="1"/>
</dbReference>
<dbReference type="InterPro" id="IPR043128">
    <property type="entry name" value="Rev_trsase/Diguanyl_cyclase"/>
</dbReference>
<dbReference type="Pfam" id="PF17919">
    <property type="entry name" value="RT_RNaseH_2"/>
    <property type="match status" value="1"/>
</dbReference>
<dbReference type="EMBL" id="LRGB01027058">
    <property type="protein sequence ID" value="KZR95831.1"/>
    <property type="molecule type" value="Genomic_DNA"/>
</dbReference>
<dbReference type="Proteomes" id="UP000076858">
    <property type="component" value="Unassembled WGS sequence"/>
</dbReference>
<keyword evidence="2" id="KW-0511">Multifunctional enzyme</keyword>
<evidence type="ECO:0000313" key="4">
    <source>
        <dbReference type="EMBL" id="KZR95831.1"/>
    </source>
</evidence>
<sequence>GYWQVPIKEGDRPKTAFVTADGVYQFKVMARGLCSAPGTFQRMMDVVLSGLRWTTCLVYLDDIVVYSRSLDEHVQGLRGVLGRLRGANLKVKLEKCTFAQPQLWALGHIVDKNGVLPDPKQVQAVRDFPHPPVDGSRAVKVKNIRAFLGMCSYYRRFIDGFAKIARPLHDLVGEKKTFTWGAEAMESFEALKNALMGAAQLAYPDNTKPFEIHPDACEYGIGV</sequence>
<feature type="non-terminal residue" evidence="4">
    <location>
        <position position="1"/>
    </location>
</feature>
<evidence type="ECO:0000256" key="1">
    <source>
        <dbReference type="ARBA" id="ARBA00012493"/>
    </source>
</evidence>
<dbReference type="AlphaFoldDB" id="A0A164DIZ7"/>
<dbReference type="Pfam" id="PF00078">
    <property type="entry name" value="RVT_1"/>
    <property type="match status" value="1"/>
</dbReference>
<dbReference type="PANTHER" id="PTHR37984">
    <property type="entry name" value="PROTEIN CBG26694"/>
    <property type="match status" value="1"/>
</dbReference>
<dbReference type="Gene3D" id="3.30.70.270">
    <property type="match status" value="2"/>
</dbReference>